<keyword evidence="6" id="KW-1133">Transmembrane helix</keyword>
<sequence>MTSLLTRTVSGLTFRITGAITLIAVMMAAALLVAALILDSFSKEMDKLVDQDVPDLLSAAEIMARSNALPQGFAQLLMATTQQELETAATGAADALDAFFDVARTRPPRQAIDLADRLSALKFGMLSLAMAREDEIAAADGFAEGLATLSGIFVSLAGTERAAGIDFTQMLSLAFQVSRSTDDAALQLLGRQLQSQLDSAGFALMVSDPAISADLLSLSEGESDLLGLRRTELAARAEAHDQASAALLAVERLGEGAAGLAREALEGLNSDARILQADSAAAERELITLGIVAFIIVLAAVVATQRTIVRPLQSLIRRTRKLADGDTAAMDGARRRSGEIGDLTAALTVFRDNIISNRRLEEEARRTAEAQEEQRREAEKQKIEAERAEMERKAAQEREALERDRAAQEETQRREAREAAEREARQKEQQRVVSILADSLSRLADGDLAASIDTAFPESYEALRENFNRTLSALARLVSVIRDSSGNILASSTEISSVTGDLARRTEKTAATLEETAAAVAQLTASASSAAENSRATEKAAQQARSEAQASQDIVRSTIAAMEAISESSDKISRIIHVIDDIAFQTNLLALNAGVEAARAGESGRGFAVVASEVRALAQRASDAAREIGTLIGQSNDNVADGVSRVAQTGSALDGIVGLIDNIAENISALATTADEQSLSVKEINTATNQLDSVTQQNAAIFEETSASTMDLTREAQILSEEVAKFRGDAGAEEAGPDSRAA</sequence>
<comment type="caution">
    <text evidence="9">The sequence shown here is derived from an EMBL/GenBank/DDBJ whole genome shotgun (WGS) entry which is preliminary data.</text>
</comment>
<dbReference type="Pfam" id="PF00015">
    <property type="entry name" value="MCPsignal"/>
    <property type="match status" value="1"/>
</dbReference>
<dbReference type="SUPFAM" id="SSF58104">
    <property type="entry name" value="Methyl-accepting chemotaxis protein (MCP) signaling domain"/>
    <property type="match status" value="1"/>
</dbReference>
<feature type="domain" description="Methyl-accepting transducer" evidence="7">
    <location>
        <begin position="484"/>
        <end position="713"/>
    </location>
</feature>
<dbReference type="SMART" id="SM00304">
    <property type="entry name" value="HAMP"/>
    <property type="match status" value="2"/>
</dbReference>
<proteinExistence type="inferred from homology"/>
<dbReference type="PANTHER" id="PTHR43531">
    <property type="entry name" value="PROTEIN ICFG"/>
    <property type="match status" value="1"/>
</dbReference>
<dbReference type="InterPro" id="IPR003660">
    <property type="entry name" value="HAMP_dom"/>
</dbReference>
<evidence type="ECO:0000256" key="1">
    <source>
        <dbReference type="ARBA" id="ARBA00004370"/>
    </source>
</evidence>
<dbReference type="RefSeq" id="WP_193181859.1">
    <property type="nucleotide sequence ID" value="NZ_JACVXA010000021.1"/>
</dbReference>
<dbReference type="Gene3D" id="6.10.340.10">
    <property type="match status" value="1"/>
</dbReference>
<evidence type="ECO:0000259" key="7">
    <source>
        <dbReference type="PROSITE" id="PS50111"/>
    </source>
</evidence>
<dbReference type="PANTHER" id="PTHR43531:SF11">
    <property type="entry name" value="METHYL-ACCEPTING CHEMOTAXIS PROTEIN 3"/>
    <property type="match status" value="1"/>
</dbReference>
<dbReference type="PROSITE" id="PS50111">
    <property type="entry name" value="CHEMOTAXIS_TRANSDUC_2"/>
    <property type="match status" value="1"/>
</dbReference>
<dbReference type="GO" id="GO:0007165">
    <property type="term" value="P:signal transduction"/>
    <property type="evidence" value="ECO:0007669"/>
    <property type="project" value="UniProtKB-KW"/>
</dbReference>
<dbReference type="Proteomes" id="UP000609121">
    <property type="component" value="Unassembled WGS sequence"/>
</dbReference>
<keyword evidence="10" id="KW-1185">Reference proteome</keyword>
<reference evidence="9" key="1">
    <citation type="submission" date="2020-09" db="EMBL/GenBank/DDBJ databases">
        <title>A novel bacterium of genus Mangrovicoccus, isolated from South China Sea.</title>
        <authorList>
            <person name="Huang H."/>
            <person name="Mo K."/>
            <person name="Hu Y."/>
        </authorList>
    </citation>
    <scope>NUCLEOTIDE SEQUENCE</scope>
    <source>
        <strain evidence="9">HB182678</strain>
    </source>
</reference>
<dbReference type="AlphaFoldDB" id="A0A8J6YV58"/>
<keyword evidence="6" id="KW-0812">Transmembrane</keyword>
<keyword evidence="6" id="KW-0472">Membrane</keyword>
<dbReference type="GO" id="GO:0016020">
    <property type="term" value="C:membrane"/>
    <property type="evidence" value="ECO:0007669"/>
    <property type="project" value="UniProtKB-SubCell"/>
</dbReference>
<feature type="region of interest" description="Disordered" evidence="5">
    <location>
        <begin position="361"/>
        <end position="428"/>
    </location>
</feature>
<comment type="subcellular location">
    <subcellularLocation>
        <location evidence="1">Membrane</location>
    </subcellularLocation>
</comment>
<keyword evidence="2" id="KW-0145">Chemotaxis</keyword>
<feature type="transmembrane region" description="Helical" evidence="6">
    <location>
        <begin position="12"/>
        <end position="38"/>
    </location>
</feature>
<comment type="similarity">
    <text evidence="3">Belongs to the methyl-accepting chemotaxis (MCP) protein family.</text>
</comment>
<dbReference type="InterPro" id="IPR004089">
    <property type="entry name" value="MCPsignal_dom"/>
</dbReference>
<evidence type="ECO:0000256" key="2">
    <source>
        <dbReference type="ARBA" id="ARBA00022500"/>
    </source>
</evidence>
<evidence type="ECO:0000259" key="8">
    <source>
        <dbReference type="PROSITE" id="PS50885"/>
    </source>
</evidence>
<feature type="domain" description="HAMP" evidence="8">
    <location>
        <begin position="306"/>
        <end position="359"/>
    </location>
</feature>
<feature type="transmembrane region" description="Helical" evidence="6">
    <location>
        <begin position="286"/>
        <end position="304"/>
    </location>
</feature>
<evidence type="ECO:0000256" key="4">
    <source>
        <dbReference type="PROSITE-ProRule" id="PRU00284"/>
    </source>
</evidence>
<gene>
    <name evidence="9" type="ORF">ICN82_09035</name>
</gene>
<evidence type="ECO:0000256" key="6">
    <source>
        <dbReference type="SAM" id="Phobius"/>
    </source>
</evidence>
<dbReference type="SUPFAM" id="SSF158472">
    <property type="entry name" value="HAMP domain-like"/>
    <property type="match status" value="1"/>
</dbReference>
<evidence type="ECO:0000313" key="10">
    <source>
        <dbReference type="Proteomes" id="UP000609121"/>
    </source>
</evidence>
<dbReference type="PROSITE" id="PS50885">
    <property type="entry name" value="HAMP"/>
    <property type="match status" value="2"/>
</dbReference>
<evidence type="ECO:0000256" key="3">
    <source>
        <dbReference type="ARBA" id="ARBA00029447"/>
    </source>
</evidence>
<accession>A0A8J6YV58</accession>
<name>A0A8J6YV58_9RHOB</name>
<organism evidence="9 10">
    <name type="scientific">Mangrovicoccus algicola</name>
    <dbReference type="NCBI Taxonomy" id="2771008"/>
    <lineage>
        <taxon>Bacteria</taxon>
        <taxon>Pseudomonadati</taxon>
        <taxon>Pseudomonadota</taxon>
        <taxon>Alphaproteobacteria</taxon>
        <taxon>Rhodobacterales</taxon>
        <taxon>Paracoccaceae</taxon>
        <taxon>Mangrovicoccus</taxon>
    </lineage>
</organism>
<dbReference type="Pfam" id="PF00672">
    <property type="entry name" value="HAMP"/>
    <property type="match status" value="1"/>
</dbReference>
<evidence type="ECO:0000313" key="9">
    <source>
        <dbReference type="EMBL" id="MBE3638342.1"/>
    </source>
</evidence>
<dbReference type="FunFam" id="1.10.287.950:FF:000001">
    <property type="entry name" value="Methyl-accepting chemotaxis sensory transducer"/>
    <property type="match status" value="1"/>
</dbReference>
<keyword evidence="4" id="KW-0807">Transducer</keyword>
<dbReference type="Gene3D" id="1.10.287.950">
    <property type="entry name" value="Methyl-accepting chemotaxis protein"/>
    <property type="match status" value="1"/>
</dbReference>
<feature type="domain" description="HAMP" evidence="8">
    <location>
        <begin position="427"/>
        <end position="479"/>
    </location>
</feature>
<dbReference type="EMBL" id="JACVXA010000021">
    <property type="protein sequence ID" value="MBE3638342.1"/>
    <property type="molecule type" value="Genomic_DNA"/>
</dbReference>
<evidence type="ECO:0000256" key="5">
    <source>
        <dbReference type="SAM" id="MobiDB-lite"/>
    </source>
</evidence>
<protein>
    <submittedName>
        <fullName evidence="9">HAMP domain-containing protein</fullName>
    </submittedName>
</protein>
<dbReference type="GO" id="GO:0006935">
    <property type="term" value="P:chemotaxis"/>
    <property type="evidence" value="ECO:0007669"/>
    <property type="project" value="UniProtKB-KW"/>
</dbReference>
<dbReference type="InterPro" id="IPR051310">
    <property type="entry name" value="MCP_chemotaxis"/>
</dbReference>
<dbReference type="SMART" id="SM00283">
    <property type="entry name" value="MA"/>
    <property type="match status" value="1"/>
</dbReference>